<feature type="chain" id="PRO_5042297245" evidence="3">
    <location>
        <begin position="23"/>
        <end position="564"/>
    </location>
</feature>
<dbReference type="EMBL" id="JARJCN010000147">
    <property type="protein sequence ID" value="KAJ7068888.1"/>
    <property type="molecule type" value="Genomic_DNA"/>
</dbReference>
<protein>
    <submittedName>
        <fullName evidence="4">Uncharacterized protein</fullName>
    </submittedName>
</protein>
<dbReference type="Proteomes" id="UP001222325">
    <property type="component" value="Unassembled WGS sequence"/>
</dbReference>
<feature type="signal peptide" evidence="3">
    <location>
        <begin position="1"/>
        <end position="22"/>
    </location>
</feature>
<dbReference type="AlphaFoldDB" id="A0AAD6TPS3"/>
<gene>
    <name evidence="4" type="ORF">B0H15DRAFT_935360</name>
</gene>
<feature type="compositionally biased region" description="Basic and acidic residues" evidence="1">
    <location>
        <begin position="351"/>
        <end position="367"/>
    </location>
</feature>
<feature type="transmembrane region" description="Helical" evidence="2">
    <location>
        <begin position="170"/>
        <end position="193"/>
    </location>
</feature>
<feature type="compositionally biased region" description="Low complexity" evidence="1">
    <location>
        <begin position="485"/>
        <end position="496"/>
    </location>
</feature>
<feature type="region of interest" description="Disordered" evidence="1">
    <location>
        <begin position="316"/>
        <end position="564"/>
    </location>
</feature>
<keyword evidence="2" id="KW-1133">Transmembrane helix</keyword>
<feature type="region of interest" description="Disordered" evidence="1">
    <location>
        <begin position="137"/>
        <end position="165"/>
    </location>
</feature>
<feature type="region of interest" description="Disordered" evidence="1">
    <location>
        <begin position="215"/>
        <end position="303"/>
    </location>
</feature>
<keyword evidence="2" id="KW-0472">Membrane</keyword>
<feature type="compositionally biased region" description="Polar residues" evidence="1">
    <location>
        <begin position="155"/>
        <end position="165"/>
    </location>
</feature>
<feature type="compositionally biased region" description="Polar residues" evidence="1">
    <location>
        <begin position="286"/>
        <end position="300"/>
    </location>
</feature>
<name>A0AAD6TPS3_9AGAR</name>
<accession>A0AAD6TPS3</accession>
<feature type="compositionally biased region" description="Polar residues" evidence="1">
    <location>
        <begin position="431"/>
        <end position="451"/>
    </location>
</feature>
<proteinExistence type="predicted"/>
<sequence length="564" mass="61649">MFFLPHLLFLCVGFEPAILCVADDTAKVVHDSQCRALQLGAPIPQDTLSITVFTGGALALPWTLSASDPKVFDLVLIGVQSGKKVFPGIQSSSNYTWKMTQGPRNYFFEAQDNSTGKTLAESGTFEVTAGPTILSASGSLSPSTATTSSGALATKSPTVQSSTTAPRRPITGIVVGVVAGNVVILALAALLWWHRVRRRRQRAASARPVLLDDDAFSRDGSEAPPMLQLRTQLPSPYPMSPAGYPHPAASPTSHESSSYYPTTPLTSYQSTGTRLHTSQDSHKLSNDAQPTTSLDSQGTSYFPEPRRSLTLAMTRLQHEPQSHHRKVSYDLRPTSPKAETRRSSTLTTTRVQHEPPSHHRKLSHDPRPTSPKPTSPKDRRAPTSYFPETRRSATLTLSRVQHEPSHHRKLSYDTRPTSPKDRRTSRFGPRRSSTMPMPQETGTGAATTQHSVSHRRQLSFDVYQSLQDHPPHPPYKGRSSPTPAPLEAHPPAAAGPSDPQVELETALSETAYEKEKVEQDTKTATRRRPLRCMSEPLRSEAGSVDGHTDGLQQGARESALQVEP</sequence>
<keyword evidence="5" id="KW-1185">Reference proteome</keyword>
<organism evidence="4 5">
    <name type="scientific">Mycena belliarum</name>
    <dbReference type="NCBI Taxonomy" id="1033014"/>
    <lineage>
        <taxon>Eukaryota</taxon>
        <taxon>Fungi</taxon>
        <taxon>Dikarya</taxon>
        <taxon>Basidiomycota</taxon>
        <taxon>Agaricomycotina</taxon>
        <taxon>Agaricomycetes</taxon>
        <taxon>Agaricomycetidae</taxon>
        <taxon>Agaricales</taxon>
        <taxon>Marasmiineae</taxon>
        <taxon>Mycenaceae</taxon>
        <taxon>Mycena</taxon>
    </lineage>
</organism>
<evidence type="ECO:0000256" key="1">
    <source>
        <dbReference type="SAM" id="MobiDB-lite"/>
    </source>
</evidence>
<keyword evidence="2" id="KW-0812">Transmembrane</keyword>
<evidence type="ECO:0000256" key="3">
    <source>
        <dbReference type="SAM" id="SignalP"/>
    </source>
</evidence>
<evidence type="ECO:0000313" key="4">
    <source>
        <dbReference type="EMBL" id="KAJ7068888.1"/>
    </source>
</evidence>
<feature type="compositionally biased region" description="Low complexity" evidence="1">
    <location>
        <begin position="137"/>
        <end position="154"/>
    </location>
</feature>
<feature type="compositionally biased region" description="Basic and acidic residues" evidence="1">
    <location>
        <begin position="511"/>
        <end position="523"/>
    </location>
</feature>
<evidence type="ECO:0000256" key="2">
    <source>
        <dbReference type="SAM" id="Phobius"/>
    </source>
</evidence>
<feature type="compositionally biased region" description="Low complexity" evidence="1">
    <location>
        <begin position="256"/>
        <end position="271"/>
    </location>
</feature>
<comment type="caution">
    <text evidence="4">The sequence shown here is derived from an EMBL/GenBank/DDBJ whole genome shotgun (WGS) entry which is preliminary data.</text>
</comment>
<keyword evidence="3" id="KW-0732">Signal</keyword>
<evidence type="ECO:0000313" key="5">
    <source>
        <dbReference type="Proteomes" id="UP001222325"/>
    </source>
</evidence>
<reference evidence="4" key="1">
    <citation type="submission" date="2023-03" db="EMBL/GenBank/DDBJ databases">
        <title>Massive genome expansion in bonnet fungi (Mycena s.s.) driven by repeated elements and novel gene families across ecological guilds.</title>
        <authorList>
            <consortium name="Lawrence Berkeley National Laboratory"/>
            <person name="Harder C.B."/>
            <person name="Miyauchi S."/>
            <person name="Viragh M."/>
            <person name="Kuo A."/>
            <person name="Thoen E."/>
            <person name="Andreopoulos B."/>
            <person name="Lu D."/>
            <person name="Skrede I."/>
            <person name="Drula E."/>
            <person name="Henrissat B."/>
            <person name="Morin E."/>
            <person name="Kohler A."/>
            <person name="Barry K."/>
            <person name="LaButti K."/>
            <person name="Morin E."/>
            <person name="Salamov A."/>
            <person name="Lipzen A."/>
            <person name="Mereny Z."/>
            <person name="Hegedus B."/>
            <person name="Baldrian P."/>
            <person name="Stursova M."/>
            <person name="Weitz H."/>
            <person name="Taylor A."/>
            <person name="Grigoriev I.V."/>
            <person name="Nagy L.G."/>
            <person name="Martin F."/>
            <person name="Kauserud H."/>
        </authorList>
    </citation>
    <scope>NUCLEOTIDE SEQUENCE</scope>
    <source>
        <strain evidence="4">CBHHK173m</strain>
    </source>
</reference>